<evidence type="ECO:0000256" key="1">
    <source>
        <dbReference type="SAM" id="MobiDB-lite"/>
    </source>
</evidence>
<dbReference type="KEGG" id="pco:PHACADRAFT_206449"/>
<feature type="compositionally biased region" description="Polar residues" evidence="1">
    <location>
        <begin position="211"/>
        <end position="222"/>
    </location>
</feature>
<evidence type="ECO:0000313" key="4">
    <source>
        <dbReference type="EMBL" id="EKM57550.1"/>
    </source>
</evidence>
<keyword evidence="2" id="KW-1133">Transmembrane helix</keyword>
<name>K5WE28_PHACS</name>
<dbReference type="Proteomes" id="UP000008370">
    <property type="component" value="Unassembled WGS sequence"/>
</dbReference>
<accession>K5WE28</accession>
<sequence length="272" mass="30261">MSSGLATAVSQLMAYAIITLIIYDHLITLDQEVRTVWQQKFSIVSLLIVSTRSTPLATVVFAFIPEGLLAFFRGIDIALSDWDSAEDEIEYSCTAFGWIAVVPQLVAFTQTAGEHNASLPPGVLLDHFFRLWLPTLFLVYFPPPVDICTSTPDYSDEVNHIILLVLNVSQIVSFYFESVITVTAFASILPPILICRFMTDLRLVNRDESSTSEAGMSQQQPSLRIPTFNDGTTPSFAANMGEPLDYGQNDRWDRNDIHVSNEQPIVQGEPHA</sequence>
<feature type="compositionally biased region" description="Basic and acidic residues" evidence="1">
    <location>
        <begin position="248"/>
        <end position="259"/>
    </location>
</feature>
<evidence type="ECO:0000259" key="3">
    <source>
        <dbReference type="Pfam" id="PF20151"/>
    </source>
</evidence>
<proteinExistence type="predicted"/>
<feature type="transmembrane region" description="Helical" evidence="2">
    <location>
        <begin position="12"/>
        <end position="29"/>
    </location>
</feature>
<organism evidence="4 5">
    <name type="scientific">Phanerochaete carnosa (strain HHB-10118-sp)</name>
    <name type="common">White-rot fungus</name>
    <name type="synonym">Peniophora carnosa</name>
    <dbReference type="NCBI Taxonomy" id="650164"/>
    <lineage>
        <taxon>Eukaryota</taxon>
        <taxon>Fungi</taxon>
        <taxon>Dikarya</taxon>
        <taxon>Basidiomycota</taxon>
        <taxon>Agaricomycotina</taxon>
        <taxon>Agaricomycetes</taxon>
        <taxon>Polyporales</taxon>
        <taxon>Phanerochaetaceae</taxon>
        <taxon>Phanerochaete</taxon>
    </lineage>
</organism>
<dbReference type="RefSeq" id="XP_007392898.1">
    <property type="nucleotide sequence ID" value="XM_007392836.1"/>
</dbReference>
<evidence type="ECO:0000256" key="2">
    <source>
        <dbReference type="SAM" id="Phobius"/>
    </source>
</evidence>
<dbReference type="EMBL" id="JH930470">
    <property type="protein sequence ID" value="EKM57550.1"/>
    <property type="molecule type" value="Genomic_DNA"/>
</dbReference>
<evidence type="ECO:0000313" key="5">
    <source>
        <dbReference type="Proteomes" id="UP000008370"/>
    </source>
</evidence>
<feature type="region of interest" description="Disordered" evidence="1">
    <location>
        <begin position="209"/>
        <end position="272"/>
    </location>
</feature>
<dbReference type="OrthoDB" id="2638860at2759"/>
<dbReference type="Pfam" id="PF20151">
    <property type="entry name" value="DUF6533"/>
    <property type="match status" value="1"/>
</dbReference>
<keyword evidence="2" id="KW-0472">Membrane</keyword>
<keyword evidence="5" id="KW-1185">Reference proteome</keyword>
<dbReference type="AlphaFoldDB" id="K5WE28"/>
<dbReference type="InterPro" id="IPR045340">
    <property type="entry name" value="DUF6533"/>
</dbReference>
<feature type="transmembrane region" description="Helical" evidence="2">
    <location>
        <begin position="41"/>
        <end position="64"/>
    </location>
</feature>
<gene>
    <name evidence="4" type="ORF">PHACADRAFT_206449</name>
</gene>
<reference evidence="4 5" key="1">
    <citation type="journal article" date="2012" name="BMC Genomics">
        <title>Comparative genomics of the white-rot fungi, Phanerochaete carnosa and P. chrysosporium, to elucidate the genetic basis of the distinct wood types they colonize.</title>
        <authorList>
            <person name="Suzuki H."/>
            <person name="MacDonald J."/>
            <person name="Syed K."/>
            <person name="Salamov A."/>
            <person name="Hori C."/>
            <person name="Aerts A."/>
            <person name="Henrissat B."/>
            <person name="Wiebenga A."/>
            <person name="vanKuyk P.A."/>
            <person name="Barry K."/>
            <person name="Lindquist E."/>
            <person name="LaButti K."/>
            <person name="Lapidus A."/>
            <person name="Lucas S."/>
            <person name="Coutinho P."/>
            <person name="Gong Y."/>
            <person name="Samejima M."/>
            <person name="Mahadevan R."/>
            <person name="Abou-Zaid M."/>
            <person name="de Vries R.P."/>
            <person name="Igarashi K."/>
            <person name="Yadav J.S."/>
            <person name="Grigoriev I.V."/>
            <person name="Master E.R."/>
        </authorList>
    </citation>
    <scope>NUCLEOTIDE SEQUENCE [LARGE SCALE GENOMIC DNA]</scope>
    <source>
        <strain evidence="4 5">HHB-10118-sp</strain>
    </source>
</reference>
<dbReference type="InParanoid" id="K5WE28"/>
<dbReference type="GeneID" id="18912489"/>
<keyword evidence="2" id="KW-0812">Transmembrane</keyword>
<feature type="domain" description="DUF6533" evidence="3">
    <location>
        <begin position="16"/>
        <end position="56"/>
    </location>
</feature>
<dbReference type="HOGENOM" id="CLU_053360_2_0_1"/>
<protein>
    <recommendedName>
        <fullName evidence="3">DUF6533 domain-containing protein</fullName>
    </recommendedName>
</protein>